<evidence type="ECO:0008006" key="3">
    <source>
        <dbReference type="Google" id="ProtNLM"/>
    </source>
</evidence>
<evidence type="ECO:0000313" key="1">
    <source>
        <dbReference type="EMBL" id="MBD0851961.1"/>
    </source>
</evidence>
<organism evidence="1 2">
    <name type="scientific">Maribacter arenosus</name>
    <dbReference type="NCBI Taxonomy" id="1854708"/>
    <lineage>
        <taxon>Bacteria</taxon>
        <taxon>Pseudomonadati</taxon>
        <taxon>Bacteroidota</taxon>
        <taxon>Flavobacteriia</taxon>
        <taxon>Flavobacteriales</taxon>
        <taxon>Flavobacteriaceae</taxon>
        <taxon>Maribacter</taxon>
    </lineage>
</organism>
<name>A0ABR7VF74_9FLAO</name>
<accession>A0ABR7VF74</accession>
<proteinExistence type="predicted"/>
<reference evidence="1 2" key="1">
    <citation type="submission" date="2020-05" db="EMBL/GenBank/DDBJ databases">
        <title>The draft genome sequence of Maribacter arenosus CAU 1321.</title>
        <authorList>
            <person name="Mu L."/>
        </authorList>
    </citation>
    <scope>NUCLEOTIDE SEQUENCE [LARGE SCALE GENOMIC DNA]</scope>
    <source>
        <strain evidence="1 2">CAU 1321</strain>
    </source>
</reference>
<dbReference type="RefSeq" id="WP_188315075.1">
    <property type="nucleotide sequence ID" value="NZ_JABTCG010000005.1"/>
</dbReference>
<gene>
    <name evidence="1" type="ORF">HPE63_14865</name>
</gene>
<dbReference type="EMBL" id="JABTCG010000005">
    <property type="protein sequence ID" value="MBD0851961.1"/>
    <property type="molecule type" value="Genomic_DNA"/>
</dbReference>
<sequence>MEKILLLSFALILQIGYAQVENEELKSGSGIIFFTGSEVINAEDAPEKQIIELWKSYLLEGKFQDDRSPYWSFDDMKIPDEYLWAVGVQNLNSRKYKVQCKIIGVFPAENDFYALKSAFTHIDDNGEIHLDTITSVYAKKFNDKYLLISSAEYFKSVLEHHKIGNINYYVHPFHKFDIEKAKKMNDFNVFMAKEFDMEPIEFDYFVANNARDIVDIWGYEYMKRMYIPNQTGGVASVQNKLIYSGNNSEYYPHELVHLYTFDLVPKDYHFWIGEGIATFYGGSGGYSLDWHLEKLRIFLESKPNFDLSDIDKLDTVIPNGEHKTDFRYVIGGFLMKEIYENYGVEGLLEALQIEGGNVEEFHKSGGSNDAFFDFLNKKLGIERNEFDAYIKTELKN</sequence>
<evidence type="ECO:0000313" key="2">
    <source>
        <dbReference type="Proteomes" id="UP000598350"/>
    </source>
</evidence>
<dbReference type="Proteomes" id="UP000598350">
    <property type="component" value="Unassembled WGS sequence"/>
</dbReference>
<keyword evidence="2" id="KW-1185">Reference proteome</keyword>
<comment type="caution">
    <text evidence="1">The sequence shown here is derived from an EMBL/GenBank/DDBJ whole genome shotgun (WGS) entry which is preliminary data.</text>
</comment>
<protein>
    <recommendedName>
        <fullName evidence="3">Peptidase MA superfamily protein</fullName>
    </recommendedName>
</protein>